<organism evidence="3 4">
    <name type="scientific">Xenopus laevis</name>
    <name type="common">African clawed frog</name>
    <dbReference type="NCBI Taxonomy" id="8355"/>
    <lineage>
        <taxon>Eukaryota</taxon>
        <taxon>Metazoa</taxon>
        <taxon>Chordata</taxon>
        <taxon>Craniata</taxon>
        <taxon>Vertebrata</taxon>
        <taxon>Euteleostomi</taxon>
        <taxon>Amphibia</taxon>
        <taxon>Batrachia</taxon>
        <taxon>Anura</taxon>
        <taxon>Pipoidea</taxon>
        <taxon>Pipidae</taxon>
        <taxon>Xenopodinae</taxon>
        <taxon>Xenopus</taxon>
        <taxon>Xenopus</taxon>
    </lineage>
</organism>
<evidence type="ECO:0000259" key="2">
    <source>
        <dbReference type="Pfam" id="PF02984"/>
    </source>
</evidence>
<protein>
    <recommendedName>
        <fullName evidence="2">Cyclin C-terminal domain-containing protein</fullName>
    </recommendedName>
</protein>
<feature type="domain" description="Cyclin C-terminal" evidence="2">
    <location>
        <begin position="48"/>
        <end position="126"/>
    </location>
</feature>
<name>A0A974CZL6_XENLA</name>
<dbReference type="Pfam" id="PF02984">
    <property type="entry name" value="Cyclin_C"/>
    <property type="match status" value="1"/>
</dbReference>
<evidence type="ECO:0000313" key="4">
    <source>
        <dbReference type="Proteomes" id="UP000694892"/>
    </source>
</evidence>
<feature type="signal peptide" evidence="1">
    <location>
        <begin position="1"/>
        <end position="21"/>
    </location>
</feature>
<sequence length="145" mass="17171">MEKIFLKIDMFLLLFCEDGFTAPLMYYLEKLVLSRLCFRLRAPTIEYFLEHFFLRRVSYKECIAALSMTRYGFHFYPPSLLAQCCLRVADQILQYDTWNRAHPRDCSGPLWQECMGKITHLVTSFCASLCQEISQQDQQRKNSTQ</sequence>
<dbReference type="Gene3D" id="1.10.472.10">
    <property type="entry name" value="Cyclin-like"/>
    <property type="match status" value="1"/>
</dbReference>
<dbReference type="EMBL" id="CM004473">
    <property type="protein sequence ID" value="OCT82348.1"/>
    <property type="molecule type" value="Genomic_DNA"/>
</dbReference>
<dbReference type="InterPro" id="IPR036915">
    <property type="entry name" value="Cyclin-like_sf"/>
</dbReference>
<accession>A0A974CZL6</accession>
<gene>
    <name evidence="3" type="ORF">XELAEV_18024873mg</name>
</gene>
<dbReference type="Proteomes" id="UP000694892">
    <property type="component" value="Chromosome 4S"/>
</dbReference>
<reference evidence="4" key="1">
    <citation type="journal article" date="2016" name="Nature">
        <title>Genome evolution in the allotetraploid frog Xenopus laevis.</title>
        <authorList>
            <person name="Session A.M."/>
            <person name="Uno Y."/>
            <person name="Kwon T."/>
            <person name="Chapman J.A."/>
            <person name="Toyoda A."/>
            <person name="Takahashi S."/>
            <person name="Fukui A."/>
            <person name="Hikosaka A."/>
            <person name="Suzuki A."/>
            <person name="Kondo M."/>
            <person name="van Heeringen S.J."/>
            <person name="Quigley I."/>
            <person name="Heinz S."/>
            <person name="Ogino H."/>
            <person name="Ochi H."/>
            <person name="Hellsten U."/>
            <person name="Lyons J.B."/>
            <person name="Simakov O."/>
            <person name="Putnam N."/>
            <person name="Stites J."/>
            <person name="Kuroki Y."/>
            <person name="Tanaka T."/>
            <person name="Michiue T."/>
            <person name="Watanabe M."/>
            <person name="Bogdanovic O."/>
            <person name="Lister R."/>
            <person name="Georgiou G."/>
            <person name="Paranjpe S.S."/>
            <person name="van Kruijsbergen I."/>
            <person name="Shu S."/>
            <person name="Carlson J."/>
            <person name="Kinoshita T."/>
            <person name="Ohta Y."/>
            <person name="Mawaribuchi S."/>
            <person name="Jenkins J."/>
            <person name="Grimwood J."/>
            <person name="Schmutz J."/>
            <person name="Mitros T."/>
            <person name="Mozaffari S.V."/>
            <person name="Suzuki Y."/>
            <person name="Haramoto Y."/>
            <person name="Yamamoto T.S."/>
            <person name="Takagi C."/>
            <person name="Heald R."/>
            <person name="Miller K."/>
            <person name="Haudenschild C."/>
            <person name="Kitzman J."/>
            <person name="Nakayama T."/>
            <person name="Izutsu Y."/>
            <person name="Robert J."/>
            <person name="Fortriede J."/>
            <person name="Burns K."/>
            <person name="Lotay V."/>
            <person name="Karimi K."/>
            <person name="Yasuoka Y."/>
            <person name="Dichmann D.S."/>
            <person name="Flajnik M.F."/>
            <person name="Houston D.W."/>
            <person name="Shendure J."/>
            <person name="DuPasquier L."/>
            <person name="Vize P.D."/>
            <person name="Zorn A.M."/>
            <person name="Ito M."/>
            <person name="Marcotte E.M."/>
            <person name="Wallingford J.B."/>
            <person name="Ito Y."/>
            <person name="Asashima M."/>
            <person name="Ueno N."/>
            <person name="Matsuda Y."/>
            <person name="Veenstra G.J."/>
            <person name="Fujiyama A."/>
            <person name="Harland R.M."/>
            <person name="Taira M."/>
            <person name="Rokhsar D.S."/>
        </authorList>
    </citation>
    <scope>NUCLEOTIDE SEQUENCE [LARGE SCALE GENOMIC DNA]</scope>
    <source>
        <strain evidence="4">J</strain>
    </source>
</reference>
<feature type="chain" id="PRO_5037929990" description="Cyclin C-terminal domain-containing protein" evidence="1">
    <location>
        <begin position="22"/>
        <end position="145"/>
    </location>
</feature>
<evidence type="ECO:0000256" key="1">
    <source>
        <dbReference type="SAM" id="SignalP"/>
    </source>
</evidence>
<keyword evidence="1" id="KW-0732">Signal</keyword>
<proteinExistence type="predicted"/>
<dbReference type="AlphaFoldDB" id="A0A974CZL6"/>
<evidence type="ECO:0000313" key="3">
    <source>
        <dbReference type="EMBL" id="OCT82348.1"/>
    </source>
</evidence>
<dbReference type="InterPro" id="IPR004367">
    <property type="entry name" value="Cyclin_C-dom"/>
</dbReference>
<dbReference type="SUPFAM" id="SSF47954">
    <property type="entry name" value="Cyclin-like"/>
    <property type="match status" value="1"/>
</dbReference>